<dbReference type="PANTHER" id="PTHR30128">
    <property type="entry name" value="OUTER MEMBRANE PROTEIN, OMPA-RELATED"/>
    <property type="match status" value="1"/>
</dbReference>
<sequence length="386" mass="43215">MYFHGARFSNYEAWLSNPTHIGPSAQVVWPIVGQEILNGDMGGGFQGIQITFGFFQIWRAFGITSELQLYCTTIGALVFAALMLFAGWFHDHKAAPKLAWFQDVESMLNHHLAGLLGLGSLSWAGHQGFTFISISFFYPLFILHYSLYITHSLPSPSPTLNVSSTMATELGLLSLNHLQKLAQSQQHQTHHHHHHHHQVNPNSTAGSWMWNPIKAQEVPHEPDDYESWEVKAFAEDTSNAMGTTWPPRSYTCTFCRREFRSAQALGGHMNVHRRDRARLHQTQPLPHGGDATTVPLINHTLLYQFPSPNGLFFTSSPTNNACSIDSPYHPSVPPKNFPATPPGLNSSSSLCSSSQDLKETSMEDLDLELRLGHRPKTTIKEQNQRA</sequence>
<dbReference type="InterPro" id="IPR013087">
    <property type="entry name" value="Znf_C2H2_type"/>
</dbReference>
<feature type="region of interest" description="Disordered" evidence="2">
    <location>
        <begin position="183"/>
        <end position="203"/>
    </location>
</feature>
<feature type="compositionally biased region" description="Basic residues" evidence="2">
    <location>
        <begin position="188"/>
        <end position="198"/>
    </location>
</feature>
<name>A0ABR0R7Z1_GOSAR</name>
<keyword evidence="6" id="KW-1185">Reference proteome</keyword>
<organism evidence="5 6">
    <name type="scientific">Gossypium arboreum</name>
    <name type="common">Tree cotton</name>
    <name type="synonym">Gossypium nanking</name>
    <dbReference type="NCBI Taxonomy" id="29729"/>
    <lineage>
        <taxon>Eukaryota</taxon>
        <taxon>Viridiplantae</taxon>
        <taxon>Streptophyta</taxon>
        <taxon>Embryophyta</taxon>
        <taxon>Tracheophyta</taxon>
        <taxon>Spermatophyta</taxon>
        <taxon>Magnoliopsida</taxon>
        <taxon>eudicotyledons</taxon>
        <taxon>Gunneridae</taxon>
        <taxon>Pentapetalae</taxon>
        <taxon>rosids</taxon>
        <taxon>malvids</taxon>
        <taxon>Malvales</taxon>
        <taxon>Malvaceae</taxon>
        <taxon>Malvoideae</taxon>
        <taxon>Gossypium</taxon>
    </lineage>
</organism>
<feature type="domain" description="C2H2-type" evidence="4">
    <location>
        <begin position="250"/>
        <end position="277"/>
    </location>
</feature>
<evidence type="ECO:0000256" key="2">
    <source>
        <dbReference type="SAM" id="MobiDB-lite"/>
    </source>
</evidence>
<keyword evidence="3" id="KW-0472">Membrane</keyword>
<keyword evidence="3" id="KW-1133">Transmembrane helix</keyword>
<keyword evidence="3" id="KW-0812">Transmembrane</keyword>
<feature type="transmembrane region" description="Helical" evidence="3">
    <location>
        <begin position="67"/>
        <end position="89"/>
    </location>
</feature>
<dbReference type="InterPro" id="IPR036408">
    <property type="entry name" value="PSI_PsaA/B_sf"/>
</dbReference>
<evidence type="ECO:0000256" key="1">
    <source>
        <dbReference type="PROSITE-ProRule" id="PRU00042"/>
    </source>
</evidence>
<reference evidence="5 6" key="1">
    <citation type="submission" date="2023-03" db="EMBL/GenBank/DDBJ databases">
        <title>WGS of Gossypium arboreum.</title>
        <authorList>
            <person name="Yu D."/>
        </authorList>
    </citation>
    <scope>NUCLEOTIDE SEQUENCE [LARGE SCALE GENOMIC DNA]</scope>
    <source>
        <tissue evidence="5">Leaf</tissue>
    </source>
</reference>
<keyword evidence="1" id="KW-0863">Zinc-finger</keyword>
<dbReference type="InterPro" id="IPR036236">
    <property type="entry name" value="Znf_C2H2_sf"/>
</dbReference>
<dbReference type="Proteomes" id="UP001358586">
    <property type="component" value="Chromosome 1"/>
</dbReference>
<keyword evidence="1" id="KW-0862">Zinc</keyword>
<dbReference type="Pfam" id="PF13912">
    <property type="entry name" value="zf-C2H2_6"/>
    <property type="match status" value="1"/>
</dbReference>
<dbReference type="Gene3D" id="1.20.1130.10">
    <property type="entry name" value="Photosystem I PsaA/PsaB"/>
    <property type="match status" value="1"/>
</dbReference>
<dbReference type="SUPFAM" id="SSF57667">
    <property type="entry name" value="beta-beta-alpha zinc fingers"/>
    <property type="match status" value="1"/>
</dbReference>
<dbReference type="SMART" id="SM00355">
    <property type="entry name" value="ZnF_C2H2"/>
    <property type="match status" value="1"/>
</dbReference>
<dbReference type="InterPro" id="IPR001280">
    <property type="entry name" value="PSI_PsaA/B"/>
</dbReference>
<keyword evidence="1" id="KW-0479">Metal-binding</keyword>
<feature type="region of interest" description="Disordered" evidence="2">
    <location>
        <begin position="333"/>
        <end position="362"/>
    </location>
</feature>
<evidence type="ECO:0000313" key="6">
    <source>
        <dbReference type="Proteomes" id="UP001358586"/>
    </source>
</evidence>
<evidence type="ECO:0000259" key="4">
    <source>
        <dbReference type="PROSITE" id="PS50157"/>
    </source>
</evidence>
<gene>
    <name evidence="5" type="ORF">PVK06_003627</name>
</gene>
<protein>
    <recommendedName>
        <fullName evidence="4">C2H2-type domain-containing protein</fullName>
    </recommendedName>
</protein>
<evidence type="ECO:0000313" key="5">
    <source>
        <dbReference type="EMBL" id="KAK5847322.1"/>
    </source>
</evidence>
<dbReference type="EMBL" id="JARKNE010000001">
    <property type="protein sequence ID" value="KAK5847322.1"/>
    <property type="molecule type" value="Genomic_DNA"/>
</dbReference>
<dbReference type="PROSITE" id="PS00028">
    <property type="entry name" value="ZINC_FINGER_C2H2_1"/>
    <property type="match status" value="1"/>
</dbReference>
<proteinExistence type="predicted"/>
<dbReference type="SUPFAM" id="SSF81558">
    <property type="entry name" value="Photosystem I subunits PsaA/PsaB"/>
    <property type="match status" value="1"/>
</dbReference>
<evidence type="ECO:0000256" key="3">
    <source>
        <dbReference type="SAM" id="Phobius"/>
    </source>
</evidence>
<comment type="caution">
    <text evidence="5">The sequence shown here is derived from an EMBL/GenBank/DDBJ whole genome shotgun (WGS) entry which is preliminary data.</text>
</comment>
<accession>A0ABR0R7Z1</accession>
<feature type="transmembrane region" description="Helical" evidence="3">
    <location>
        <begin position="128"/>
        <end position="148"/>
    </location>
</feature>
<dbReference type="PRINTS" id="PR00257">
    <property type="entry name" value="PHOTSYSPSAAB"/>
</dbReference>
<dbReference type="Pfam" id="PF00223">
    <property type="entry name" value="PsaA_PsaB"/>
    <property type="match status" value="1"/>
</dbReference>
<dbReference type="PANTHER" id="PTHR30128:SF19">
    <property type="entry name" value="PHOTOSYSTEM I P700 CHLOROPHYLL A APOPROTEIN A1-RELATED"/>
    <property type="match status" value="1"/>
</dbReference>
<dbReference type="PROSITE" id="PS50157">
    <property type="entry name" value="ZINC_FINGER_C2H2_2"/>
    <property type="match status" value="1"/>
</dbReference>